<dbReference type="RefSeq" id="WP_375520711.1">
    <property type="nucleotide sequence ID" value="NZ_JBHIRY010000013.1"/>
</dbReference>
<sequence>MGMRSKLKRIVTATMVGMLFFLQLPLFQNDVVQAATEITPLKYYKDKNYRYLVGMMYYEMWGSTDGQGGELVWTDGGRQPNKGMRGDAKFTYKFQFPNRTIKNVEARIYNYPGDPVEYFEESRSDTYEEYQKAISSGTSDSDIRSFQKQGIGTDTTTIPITVNMLLDAPRPKNVKQEQ</sequence>
<organism evidence="1 2">
    <name type="scientific">Paenibacillus medicaginis</name>
    <dbReference type="NCBI Taxonomy" id="1470560"/>
    <lineage>
        <taxon>Bacteria</taxon>
        <taxon>Bacillati</taxon>
        <taxon>Bacillota</taxon>
        <taxon>Bacilli</taxon>
        <taxon>Bacillales</taxon>
        <taxon>Paenibacillaceae</taxon>
        <taxon>Paenibacillus</taxon>
    </lineage>
</organism>
<evidence type="ECO:0008006" key="3">
    <source>
        <dbReference type="Google" id="ProtNLM"/>
    </source>
</evidence>
<evidence type="ECO:0000313" key="2">
    <source>
        <dbReference type="Proteomes" id="UP001580430"/>
    </source>
</evidence>
<proteinExistence type="predicted"/>
<evidence type="ECO:0000313" key="1">
    <source>
        <dbReference type="EMBL" id="MFB5761569.1"/>
    </source>
</evidence>
<reference evidence="1 2" key="1">
    <citation type="submission" date="2024-09" db="EMBL/GenBank/DDBJ databases">
        <title>Paenibacillus zeirhizospherea sp. nov., isolated from surface of the maize (Zea mays) roots in a horticulture field, Hungary.</title>
        <authorList>
            <person name="Marton D."/>
            <person name="Farkas M."/>
            <person name="Bedics A."/>
            <person name="Toth E."/>
            <person name="Tancsics A."/>
            <person name="Boka K."/>
            <person name="Marati G."/>
            <person name="Kriszt B."/>
            <person name="Cserhati M."/>
        </authorList>
    </citation>
    <scope>NUCLEOTIDE SEQUENCE [LARGE SCALE GENOMIC DNA]</scope>
    <source>
        <strain evidence="1 2">JCM 18446</strain>
    </source>
</reference>
<dbReference type="Proteomes" id="UP001580430">
    <property type="component" value="Unassembled WGS sequence"/>
</dbReference>
<comment type="caution">
    <text evidence="1">The sequence shown here is derived from an EMBL/GenBank/DDBJ whole genome shotgun (WGS) entry which is preliminary data.</text>
</comment>
<accession>A0ABV5C223</accession>
<protein>
    <recommendedName>
        <fullName evidence="3">FMN-binding domain-containing protein</fullName>
    </recommendedName>
</protein>
<keyword evidence="2" id="KW-1185">Reference proteome</keyword>
<name>A0ABV5C223_9BACL</name>
<gene>
    <name evidence="1" type="ORF">ACE5LO_14320</name>
</gene>
<dbReference type="EMBL" id="JBHIRY010000013">
    <property type="protein sequence ID" value="MFB5761569.1"/>
    <property type="molecule type" value="Genomic_DNA"/>
</dbReference>